<keyword evidence="2" id="KW-0560">Oxidoreductase</keyword>
<reference evidence="5" key="1">
    <citation type="submission" date="2022-06" db="EMBL/GenBank/DDBJ databases">
        <authorList>
            <consortium name="SYNGENTA / RWTH Aachen University"/>
        </authorList>
    </citation>
    <scope>NUCLEOTIDE SEQUENCE</scope>
</reference>
<gene>
    <name evidence="5" type="ORF">PPACK8108_LOCUS24279</name>
</gene>
<keyword evidence="1" id="KW-0813">Transport</keyword>
<dbReference type="Proteomes" id="UP001153365">
    <property type="component" value="Unassembled WGS sequence"/>
</dbReference>
<feature type="domain" description="Ferric reductase NAD binding" evidence="4">
    <location>
        <begin position="79"/>
        <end position="222"/>
    </location>
</feature>
<comment type="caution">
    <text evidence="5">The sequence shown here is derived from an EMBL/GenBank/DDBJ whole genome shotgun (WGS) entry which is preliminary data.</text>
</comment>
<dbReference type="Gene3D" id="3.40.50.80">
    <property type="entry name" value="Nucleotide-binding domain of ferredoxin-NADP reductase (FNR) module"/>
    <property type="match status" value="1"/>
</dbReference>
<evidence type="ECO:0000259" key="4">
    <source>
        <dbReference type="Pfam" id="PF08030"/>
    </source>
</evidence>
<feature type="compositionally biased region" description="Basic and acidic residues" evidence="3">
    <location>
        <begin position="32"/>
        <end position="51"/>
    </location>
</feature>
<proteinExistence type="predicted"/>
<evidence type="ECO:0000313" key="6">
    <source>
        <dbReference type="Proteomes" id="UP001153365"/>
    </source>
</evidence>
<dbReference type="InterPro" id="IPR013121">
    <property type="entry name" value="Fe_red_NAD-bd_6"/>
</dbReference>
<dbReference type="EMBL" id="CALTRL010006054">
    <property type="protein sequence ID" value="CAH7689245.1"/>
    <property type="molecule type" value="Genomic_DNA"/>
</dbReference>
<accession>A0AAV0BR64</accession>
<name>A0AAV0BR64_PHAPC</name>
<evidence type="ECO:0000256" key="2">
    <source>
        <dbReference type="ARBA" id="ARBA00023002"/>
    </source>
</evidence>
<dbReference type="InterPro" id="IPR039261">
    <property type="entry name" value="FNR_nucleotide-bd"/>
</dbReference>
<dbReference type="CDD" id="cd06186">
    <property type="entry name" value="NOX_Duox_like_FAD_NADP"/>
    <property type="match status" value="1"/>
</dbReference>
<dbReference type="InterPro" id="IPR051410">
    <property type="entry name" value="Ferric/Cupric_Reductase"/>
</dbReference>
<dbReference type="GO" id="GO:0006879">
    <property type="term" value="P:intracellular iron ion homeostasis"/>
    <property type="evidence" value="ECO:0007669"/>
    <property type="project" value="TreeGrafter"/>
</dbReference>
<dbReference type="AlphaFoldDB" id="A0AAV0BR64"/>
<evidence type="ECO:0000313" key="5">
    <source>
        <dbReference type="EMBL" id="CAH7689245.1"/>
    </source>
</evidence>
<feature type="region of interest" description="Disordered" evidence="3">
    <location>
        <begin position="31"/>
        <end position="51"/>
    </location>
</feature>
<dbReference type="Pfam" id="PF08030">
    <property type="entry name" value="NAD_binding_6"/>
    <property type="match status" value="1"/>
</dbReference>
<dbReference type="GO" id="GO:0000293">
    <property type="term" value="F:ferric-chelate reductase activity"/>
    <property type="evidence" value="ECO:0007669"/>
    <property type="project" value="TreeGrafter"/>
</dbReference>
<dbReference type="PANTHER" id="PTHR32361:SF9">
    <property type="entry name" value="FERRIC REDUCTASE TRANSMEMBRANE COMPONENT 3-RELATED"/>
    <property type="match status" value="1"/>
</dbReference>
<organism evidence="5 6">
    <name type="scientific">Phakopsora pachyrhizi</name>
    <name type="common">Asian soybean rust disease fungus</name>
    <dbReference type="NCBI Taxonomy" id="170000"/>
    <lineage>
        <taxon>Eukaryota</taxon>
        <taxon>Fungi</taxon>
        <taxon>Dikarya</taxon>
        <taxon>Basidiomycota</taxon>
        <taxon>Pucciniomycotina</taxon>
        <taxon>Pucciniomycetes</taxon>
        <taxon>Pucciniales</taxon>
        <taxon>Phakopsoraceae</taxon>
        <taxon>Phakopsora</taxon>
    </lineage>
</organism>
<evidence type="ECO:0000256" key="1">
    <source>
        <dbReference type="ARBA" id="ARBA00022448"/>
    </source>
</evidence>
<dbReference type="SUPFAM" id="SSF52343">
    <property type="entry name" value="Ferredoxin reductase-like, C-terminal NADP-linked domain"/>
    <property type="match status" value="1"/>
</dbReference>
<dbReference type="GO" id="GO:0006826">
    <property type="term" value="P:iron ion transport"/>
    <property type="evidence" value="ECO:0007669"/>
    <property type="project" value="TreeGrafter"/>
</dbReference>
<dbReference type="GO" id="GO:0005886">
    <property type="term" value="C:plasma membrane"/>
    <property type="evidence" value="ECO:0007669"/>
    <property type="project" value="TreeGrafter"/>
</dbReference>
<dbReference type="GO" id="GO:0015677">
    <property type="term" value="P:copper ion import"/>
    <property type="evidence" value="ECO:0007669"/>
    <property type="project" value="TreeGrafter"/>
</dbReference>
<evidence type="ECO:0000256" key="3">
    <source>
        <dbReference type="SAM" id="MobiDB-lite"/>
    </source>
</evidence>
<sequence length="247" mass="26858">MLLVAKDVGDFTKSIHKISGAPRTQEHLANVNEKEKSQDLSELEGDKKSTSLEKVSSDTTFPVIVDGPYGSFFTDLTQYRNVLLCGGGSGFTYCMSILEDIVGEAAQGGRNITRNITVVWALKEPDMIESFKPALANTVAIAQANKIKTVVKLFITSQSGKKINKNILPSSLVEFSTTRPDLGLIFNEVVDEQISNNLDGPSVGGLGIGVCGPVQMVDNMIEIVRRLDKDRFDRVGGVSLLSEKFGW</sequence>
<dbReference type="PANTHER" id="PTHR32361">
    <property type="entry name" value="FERRIC/CUPRIC REDUCTASE TRANSMEMBRANE COMPONENT"/>
    <property type="match status" value="1"/>
</dbReference>
<protein>
    <submittedName>
        <fullName evidence="5">Expressed protein</fullName>
    </submittedName>
</protein>
<keyword evidence="6" id="KW-1185">Reference proteome</keyword>